<keyword evidence="5 10" id="KW-0472">Membrane</keyword>
<evidence type="ECO:0000256" key="6">
    <source>
        <dbReference type="ARBA" id="ARBA00023303"/>
    </source>
</evidence>
<dbReference type="GO" id="GO:0046872">
    <property type="term" value="F:metal ion binding"/>
    <property type="evidence" value="ECO:0007669"/>
    <property type="project" value="UniProtKB-KW"/>
</dbReference>
<feature type="binding site" evidence="10">
    <location>
        <position position="93"/>
    </location>
    <ligand>
        <name>Na(+)</name>
        <dbReference type="ChEBI" id="CHEBI:29101"/>
        <note>structural</note>
    </ligand>
</feature>
<dbReference type="PANTHER" id="PTHR28259:SF1">
    <property type="entry name" value="FLUORIDE EXPORT PROTEIN 1-RELATED"/>
    <property type="match status" value="1"/>
</dbReference>
<evidence type="ECO:0000256" key="5">
    <source>
        <dbReference type="ARBA" id="ARBA00023136"/>
    </source>
</evidence>
<dbReference type="Proteomes" id="UP000264006">
    <property type="component" value="Chromosome"/>
</dbReference>
<keyword evidence="2 10" id="KW-1003">Cell membrane</keyword>
<dbReference type="KEGG" id="euz:DVS28_a0712"/>
<protein>
    <recommendedName>
        <fullName evidence="10">Fluoride-specific ion channel FluC</fullName>
    </recommendedName>
</protein>
<sequence length="146" mass="14753">MTTTIGAPSARRTAMVVAAGGAVGALLRWQLAGGLNDLVVGDCPGTVNCLPSQPAFPWGTLLVNVVGALLLGWLASRQVDPLRRAFLGTGVLGAFTTFSAFAVEAVLVGRRSPLEGIAYVVVTLAVGLGAARLGQRASASGPEDPA</sequence>
<feature type="transmembrane region" description="Helical" evidence="10">
    <location>
        <begin position="55"/>
        <end position="74"/>
    </location>
</feature>
<keyword evidence="10" id="KW-0813">Transport</keyword>
<dbReference type="PANTHER" id="PTHR28259">
    <property type="entry name" value="FLUORIDE EXPORT PROTEIN 1-RELATED"/>
    <property type="match status" value="1"/>
</dbReference>
<keyword evidence="3 10" id="KW-0812">Transmembrane</keyword>
<keyword evidence="6 10" id="KW-0407">Ion channel</keyword>
<evidence type="ECO:0000256" key="9">
    <source>
        <dbReference type="ARBA" id="ARBA00049940"/>
    </source>
</evidence>
<feature type="binding site" evidence="10">
    <location>
        <position position="96"/>
    </location>
    <ligand>
        <name>Na(+)</name>
        <dbReference type="ChEBI" id="CHEBI:29101"/>
        <note>structural</note>
    </ligand>
</feature>
<comment type="activity regulation">
    <text evidence="10">Na(+) is not transported, but it plays an essential structural role and its presence is essential for fluoride channel function.</text>
</comment>
<evidence type="ECO:0000313" key="11">
    <source>
        <dbReference type="EMBL" id="AXV05413.1"/>
    </source>
</evidence>
<accession>A0A346XT66</accession>
<feature type="transmembrane region" description="Helical" evidence="10">
    <location>
        <begin position="116"/>
        <end position="134"/>
    </location>
</feature>
<evidence type="ECO:0000256" key="3">
    <source>
        <dbReference type="ARBA" id="ARBA00022692"/>
    </source>
</evidence>
<evidence type="ECO:0000256" key="10">
    <source>
        <dbReference type="HAMAP-Rule" id="MF_00454"/>
    </source>
</evidence>
<keyword evidence="10" id="KW-0406">Ion transport</keyword>
<dbReference type="GO" id="GO:0005886">
    <property type="term" value="C:plasma membrane"/>
    <property type="evidence" value="ECO:0007669"/>
    <property type="project" value="UniProtKB-SubCell"/>
</dbReference>
<comment type="function">
    <text evidence="9 10">Fluoride-specific ion channel. Important for reducing fluoride concentration in the cell, thus reducing its toxicity.</text>
</comment>
<dbReference type="EMBL" id="CP031165">
    <property type="protein sequence ID" value="AXV05413.1"/>
    <property type="molecule type" value="Genomic_DNA"/>
</dbReference>
<evidence type="ECO:0000256" key="2">
    <source>
        <dbReference type="ARBA" id="ARBA00022475"/>
    </source>
</evidence>
<evidence type="ECO:0000256" key="1">
    <source>
        <dbReference type="ARBA" id="ARBA00004651"/>
    </source>
</evidence>
<keyword evidence="10" id="KW-0479">Metal-binding</keyword>
<dbReference type="GO" id="GO:0062054">
    <property type="term" value="F:fluoride channel activity"/>
    <property type="evidence" value="ECO:0007669"/>
    <property type="project" value="UniProtKB-UniRule"/>
</dbReference>
<dbReference type="Pfam" id="PF02537">
    <property type="entry name" value="CRCB"/>
    <property type="match status" value="1"/>
</dbReference>
<keyword evidence="4 10" id="KW-1133">Transmembrane helix</keyword>
<evidence type="ECO:0000256" key="4">
    <source>
        <dbReference type="ARBA" id="ARBA00022989"/>
    </source>
</evidence>
<feature type="transmembrane region" description="Helical" evidence="10">
    <location>
        <begin position="12"/>
        <end position="31"/>
    </location>
</feature>
<dbReference type="RefSeq" id="WP_216826366.1">
    <property type="nucleotide sequence ID" value="NZ_CP031165.1"/>
</dbReference>
<keyword evidence="10" id="KW-0915">Sodium</keyword>
<dbReference type="GO" id="GO:0140114">
    <property type="term" value="P:cellular detoxification of fluoride"/>
    <property type="evidence" value="ECO:0007669"/>
    <property type="project" value="UniProtKB-UniRule"/>
</dbReference>
<evidence type="ECO:0000313" key="12">
    <source>
        <dbReference type="Proteomes" id="UP000264006"/>
    </source>
</evidence>
<dbReference type="HAMAP" id="MF_00454">
    <property type="entry name" value="FluC"/>
    <property type="match status" value="1"/>
</dbReference>
<evidence type="ECO:0000256" key="7">
    <source>
        <dbReference type="ARBA" id="ARBA00035120"/>
    </source>
</evidence>
<feature type="transmembrane region" description="Helical" evidence="10">
    <location>
        <begin position="86"/>
        <end position="110"/>
    </location>
</feature>
<organism evidence="11 12">
    <name type="scientific">Euzebya pacifica</name>
    <dbReference type="NCBI Taxonomy" id="1608957"/>
    <lineage>
        <taxon>Bacteria</taxon>
        <taxon>Bacillati</taxon>
        <taxon>Actinomycetota</taxon>
        <taxon>Nitriliruptoria</taxon>
        <taxon>Euzebyales</taxon>
    </lineage>
</organism>
<keyword evidence="12" id="KW-1185">Reference proteome</keyword>
<comment type="catalytic activity">
    <reaction evidence="8">
        <text>fluoride(in) = fluoride(out)</text>
        <dbReference type="Rhea" id="RHEA:76159"/>
        <dbReference type="ChEBI" id="CHEBI:17051"/>
    </reaction>
    <physiologicalReaction direction="left-to-right" evidence="8">
        <dbReference type="Rhea" id="RHEA:76160"/>
    </physiologicalReaction>
</comment>
<comment type="subcellular location">
    <subcellularLocation>
        <location evidence="1 10">Cell membrane</location>
        <topology evidence="1 10">Multi-pass membrane protein</topology>
    </subcellularLocation>
</comment>
<dbReference type="InterPro" id="IPR003691">
    <property type="entry name" value="FluC"/>
</dbReference>
<name>A0A346XT66_9ACTN</name>
<proteinExistence type="inferred from homology"/>
<reference evidence="11 12" key="1">
    <citation type="submission" date="2018-09" db="EMBL/GenBank/DDBJ databases">
        <title>Complete genome sequence of Euzebya sp. DY32-46 isolated from seawater of Pacific Ocean.</title>
        <authorList>
            <person name="Xu L."/>
            <person name="Wu Y.-H."/>
            <person name="Xu X.-W."/>
        </authorList>
    </citation>
    <scope>NUCLEOTIDE SEQUENCE [LARGE SCALE GENOMIC DNA]</scope>
    <source>
        <strain evidence="11 12">DY32-46</strain>
    </source>
</reference>
<dbReference type="AlphaFoldDB" id="A0A346XT66"/>
<evidence type="ECO:0000256" key="8">
    <source>
        <dbReference type="ARBA" id="ARBA00035585"/>
    </source>
</evidence>
<comment type="similarity">
    <text evidence="7 10">Belongs to the fluoride channel Fluc/FEX (TC 1.A.43) family.</text>
</comment>
<gene>
    <name evidence="10" type="primary">fluC</name>
    <name evidence="10" type="synonym">crcB</name>
    <name evidence="11" type="ORF">DVS28_a0712</name>
</gene>